<dbReference type="EC" id="6.3.3.2" evidence="4"/>
<dbReference type="SUPFAM" id="SSF100950">
    <property type="entry name" value="NagB/RpiA/CoA transferase-like"/>
    <property type="match status" value="1"/>
</dbReference>
<evidence type="ECO:0000256" key="1">
    <source>
        <dbReference type="ARBA" id="ARBA00010638"/>
    </source>
</evidence>
<keyword evidence="4" id="KW-0460">Magnesium</keyword>
<dbReference type="InterPro" id="IPR024185">
    <property type="entry name" value="FTHF_cligase-like_sf"/>
</dbReference>
<keyword evidence="5" id="KW-0436">Ligase</keyword>
<organism evidence="5 6">
    <name type="scientific">Guptibacillus hwajinpoensis</name>
    <dbReference type="NCBI Taxonomy" id="208199"/>
    <lineage>
        <taxon>Bacteria</taxon>
        <taxon>Bacillati</taxon>
        <taxon>Bacillota</taxon>
        <taxon>Bacilli</taxon>
        <taxon>Bacillales</taxon>
        <taxon>Guptibacillaceae</taxon>
        <taxon>Guptibacillus</taxon>
    </lineage>
</organism>
<comment type="similarity">
    <text evidence="1 4">Belongs to the 5-formyltetrahydrofolate cyclo-ligase family.</text>
</comment>
<keyword evidence="3 4" id="KW-0067">ATP-binding</keyword>
<name>A0A845EX18_9BACL</name>
<evidence type="ECO:0000256" key="2">
    <source>
        <dbReference type="ARBA" id="ARBA00022741"/>
    </source>
</evidence>
<dbReference type="NCBIfam" id="TIGR02727">
    <property type="entry name" value="MTHFS_bact"/>
    <property type="match status" value="1"/>
</dbReference>
<dbReference type="GO" id="GO:0030272">
    <property type="term" value="F:5-formyltetrahydrofolate cyclo-ligase activity"/>
    <property type="evidence" value="ECO:0007669"/>
    <property type="project" value="UniProtKB-EC"/>
</dbReference>
<accession>A0A845EX18</accession>
<keyword evidence="2 4" id="KW-0547">Nucleotide-binding</keyword>
<evidence type="ECO:0000256" key="3">
    <source>
        <dbReference type="ARBA" id="ARBA00022840"/>
    </source>
</evidence>
<comment type="catalytic activity">
    <reaction evidence="4">
        <text>(6S)-5-formyl-5,6,7,8-tetrahydrofolate + ATP = (6R)-5,10-methenyltetrahydrofolate + ADP + phosphate</text>
        <dbReference type="Rhea" id="RHEA:10488"/>
        <dbReference type="ChEBI" id="CHEBI:30616"/>
        <dbReference type="ChEBI" id="CHEBI:43474"/>
        <dbReference type="ChEBI" id="CHEBI:57455"/>
        <dbReference type="ChEBI" id="CHEBI:57457"/>
        <dbReference type="ChEBI" id="CHEBI:456216"/>
        <dbReference type="EC" id="6.3.3.2"/>
    </reaction>
</comment>
<dbReference type="InterPro" id="IPR002698">
    <property type="entry name" value="FTHF_cligase"/>
</dbReference>
<dbReference type="AlphaFoldDB" id="A0A845EX18"/>
<comment type="caution">
    <text evidence="5">The sequence shown here is derived from an EMBL/GenBank/DDBJ whole genome shotgun (WGS) entry which is preliminary data.</text>
</comment>
<dbReference type="GO" id="GO:0046872">
    <property type="term" value="F:metal ion binding"/>
    <property type="evidence" value="ECO:0007669"/>
    <property type="project" value="UniProtKB-KW"/>
</dbReference>
<evidence type="ECO:0000256" key="4">
    <source>
        <dbReference type="RuleBase" id="RU361279"/>
    </source>
</evidence>
<dbReference type="EMBL" id="WMEY01000002">
    <property type="protein sequence ID" value="MYL63091.1"/>
    <property type="molecule type" value="Genomic_DNA"/>
</dbReference>
<dbReference type="PANTHER" id="PTHR23407">
    <property type="entry name" value="ATPASE INHIBITOR/5-FORMYLTETRAHYDROFOLATE CYCLO-LIGASE"/>
    <property type="match status" value="1"/>
</dbReference>
<reference evidence="5 6" key="1">
    <citation type="submission" date="2019-11" db="EMBL/GenBank/DDBJ databases">
        <title>Genome sequences of 17 halophilic strains isolated from different environments.</title>
        <authorList>
            <person name="Furrow R.E."/>
        </authorList>
    </citation>
    <scope>NUCLEOTIDE SEQUENCE [LARGE SCALE GENOMIC DNA]</scope>
    <source>
        <strain evidence="5 6">22506_14_FS</strain>
    </source>
</reference>
<keyword evidence="4" id="KW-0479">Metal-binding</keyword>
<comment type="cofactor">
    <cofactor evidence="4">
        <name>Mg(2+)</name>
        <dbReference type="ChEBI" id="CHEBI:18420"/>
    </cofactor>
</comment>
<evidence type="ECO:0000313" key="6">
    <source>
        <dbReference type="Proteomes" id="UP000447833"/>
    </source>
</evidence>
<proteinExistence type="inferred from homology"/>
<dbReference type="Pfam" id="PF01812">
    <property type="entry name" value="5-FTHF_cyc-lig"/>
    <property type="match status" value="1"/>
</dbReference>
<dbReference type="GO" id="GO:0009396">
    <property type="term" value="P:folic acid-containing compound biosynthetic process"/>
    <property type="evidence" value="ECO:0007669"/>
    <property type="project" value="TreeGrafter"/>
</dbReference>
<dbReference type="Proteomes" id="UP000447833">
    <property type="component" value="Unassembled WGS sequence"/>
</dbReference>
<dbReference type="InterPro" id="IPR037171">
    <property type="entry name" value="NagB/RpiA_transferase-like"/>
</dbReference>
<gene>
    <name evidence="5" type="ORF">GLW07_06955</name>
</gene>
<evidence type="ECO:0000313" key="5">
    <source>
        <dbReference type="EMBL" id="MYL63091.1"/>
    </source>
</evidence>
<dbReference type="PANTHER" id="PTHR23407:SF1">
    <property type="entry name" value="5-FORMYLTETRAHYDROFOLATE CYCLO-LIGASE"/>
    <property type="match status" value="1"/>
</dbReference>
<protein>
    <recommendedName>
        <fullName evidence="4">5-formyltetrahydrofolate cyclo-ligase</fullName>
        <ecNumber evidence="4">6.3.3.2</ecNumber>
    </recommendedName>
</protein>
<sequence length="105" mass="12274">MTFYYLTEWDQLEKVYFGLEEPRPEKTEMCPPDEIELLLVPGLIFDRNGFRIGFGGGYYDRYLKDYSNSTVSLAYQFQVVENVPTETFDLPVEAIITDEQIVKVK</sequence>
<dbReference type="GO" id="GO:0005524">
    <property type="term" value="F:ATP binding"/>
    <property type="evidence" value="ECO:0007669"/>
    <property type="project" value="UniProtKB-KW"/>
</dbReference>
<dbReference type="Gene3D" id="3.40.50.10420">
    <property type="entry name" value="NagB/RpiA/CoA transferase-like"/>
    <property type="match status" value="1"/>
</dbReference>
<dbReference type="RefSeq" id="WP_237438541.1">
    <property type="nucleotide sequence ID" value="NZ_WMEY01000002.1"/>
</dbReference>
<dbReference type="GO" id="GO:0035999">
    <property type="term" value="P:tetrahydrofolate interconversion"/>
    <property type="evidence" value="ECO:0007669"/>
    <property type="project" value="TreeGrafter"/>
</dbReference>